<evidence type="ECO:0000313" key="2">
    <source>
        <dbReference type="Proteomes" id="UP000240010"/>
    </source>
</evidence>
<gene>
    <name evidence="1" type="ORF">B0F87_1097</name>
</gene>
<sequence>MTELLVVIPPPLAAVLVPMRRLGTQHRRATPCGNEKLFFSRVPKVQFGSPDDELLASRDGKLELPAPNSQAGAWELALTKILNLMVVTRCVGTQYRRVVPREAVANPLVRQWVRGTGHGGRERDVVAAGK</sequence>
<comment type="caution">
    <text evidence="1">The sequence shown here is derived from an EMBL/GenBank/DDBJ whole genome shotgun (WGS) entry which is preliminary data.</text>
</comment>
<name>A0A2S6HA73_9GAMM</name>
<dbReference type="Proteomes" id="UP000240010">
    <property type="component" value="Unassembled WGS sequence"/>
</dbReference>
<accession>A0A2S6HA73</accession>
<reference evidence="1 2" key="1">
    <citation type="submission" date="2018-02" db="EMBL/GenBank/DDBJ databases">
        <title>Subsurface microbial communities from deep shales in Ohio and West Virginia, USA.</title>
        <authorList>
            <person name="Wrighton K."/>
        </authorList>
    </citation>
    <scope>NUCLEOTIDE SEQUENCE [LARGE SCALE GENOMIC DNA]</scope>
    <source>
        <strain evidence="1 2">OWC-DMM</strain>
    </source>
</reference>
<dbReference type="AlphaFoldDB" id="A0A2S6HA73"/>
<evidence type="ECO:0000313" key="1">
    <source>
        <dbReference type="EMBL" id="PPK74365.1"/>
    </source>
</evidence>
<proteinExistence type="predicted"/>
<dbReference type="EMBL" id="PTIZ01000009">
    <property type="protein sequence ID" value="PPK74365.1"/>
    <property type="molecule type" value="Genomic_DNA"/>
</dbReference>
<organism evidence="1 2">
    <name type="scientific">Methylobacter tundripaludum</name>
    <dbReference type="NCBI Taxonomy" id="173365"/>
    <lineage>
        <taxon>Bacteria</taxon>
        <taxon>Pseudomonadati</taxon>
        <taxon>Pseudomonadota</taxon>
        <taxon>Gammaproteobacteria</taxon>
        <taxon>Methylococcales</taxon>
        <taxon>Methylococcaceae</taxon>
        <taxon>Methylobacter</taxon>
    </lineage>
</organism>
<protein>
    <submittedName>
        <fullName evidence="1">Uncharacterized protein</fullName>
    </submittedName>
</protein>